<feature type="compositionally biased region" description="Acidic residues" evidence="1">
    <location>
        <begin position="95"/>
        <end position="105"/>
    </location>
</feature>
<evidence type="ECO:0000313" key="3">
    <source>
        <dbReference type="Proteomes" id="UP000467249"/>
    </source>
</evidence>
<proteinExistence type="predicted"/>
<organism evidence="2 3">
    <name type="scientific">Mycolicibacterium anyangense</name>
    <dbReference type="NCBI Taxonomy" id="1431246"/>
    <lineage>
        <taxon>Bacteria</taxon>
        <taxon>Bacillati</taxon>
        <taxon>Actinomycetota</taxon>
        <taxon>Actinomycetes</taxon>
        <taxon>Mycobacteriales</taxon>
        <taxon>Mycobacteriaceae</taxon>
        <taxon>Mycolicibacterium</taxon>
    </lineage>
</organism>
<dbReference type="EMBL" id="AP022620">
    <property type="protein sequence ID" value="BBZ79574.1"/>
    <property type="molecule type" value="Genomic_DNA"/>
</dbReference>
<keyword evidence="3" id="KW-1185">Reference proteome</keyword>
<name>A0A6N4WHP3_9MYCO</name>
<dbReference type="AlphaFoldDB" id="A0A6N4WHP3"/>
<feature type="compositionally biased region" description="Low complexity" evidence="1">
    <location>
        <begin position="81"/>
        <end position="94"/>
    </location>
</feature>
<accession>A0A6N4WHP3</accession>
<dbReference type="KEGG" id="many:MANY_49110"/>
<reference evidence="2 3" key="1">
    <citation type="journal article" date="2019" name="Emerg. Microbes Infect.">
        <title>Comprehensive subspecies identification of 175 nontuberculous mycobacteria species based on 7547 genomic profiles.</title>
        <authorList>
            <person name="Matsumoto Y."/>
            <person name="Kinjo T."/>
            <person name="Motooka D."/>
            <person name="Nabeya D."/>
            <person name="Jung N."/>
            <person name="Uechi K."/>
            <person name="Horii T."/>
            <person name="Iida T."/>
            <person name="Fujita J."/>
            <person name="Nakamura S."/>
        </authorList>
    </citation>
    <scope>NUCLEOTIDE SEQUENCE [LARGE SCALE GENOMIC DNA]</scope>
    <source>
        <strain evidence="2 3">JCM 30275</strain>
    </source>
</reference>
<sequence>MPAICTVTFTRFPMGPRSSVLEAADRELPDVVGGVGVGVGVPLGGTEAPEPGVPEPEFELPVRPEWPVPVEVPGALGVLDEPPVLGELPAPGELLEPDEEPGEVFDPEVVPDELDLLLDPEAPEPGPSCAMGARPGAACATTAGEIVAAALSATVAKPA</sequence>
<evidence type="ECO:0000313" key="2">
    <source>
        <dbReference type="EMBL" id="BBZ79574.1"/>
    </source>
</evidence>
<gene>
    <name evidence="2" type="ORF">MANY_49110</name>
</gene>
<feature type="region of interest" description="Disordered" evidence="1">
    <location>
        <begin position="74"/>
        <end position="105"/>
    </location>
</feature>
<evidence type="ECO:0000256" key="1">
    <source>
        <dbReference type="SAM" id="MobiDB-lite"/>
    </source>
</evidence>
<protein>
    <submittedName>
        <fullName evidence="2">Uncharacterized protein</fullName>
    </submittedName>
</protein>
<dbReference type="Proteomes" id="UP000467249">
    <property type="component" value="Chromosome"/>
</dbReference>